<dbReference type="GeneID" id="81376689"/>
<dbReference type="Proteomes" id="UP001147747">
    <property type="component" value="Unassembled WGS sequence"/>
</dbReference>
<proteinExistence type="predicted"/>
<dbReference type="OrthoDB" id="5946976at2759"/>
<accession>A0A9W9SCK2</accession>
<dbReference type="PANTHER" id="PTHR43319:SF3">
    <property type="entry name" value="BETA-LACTAMASE-RELATED DOMAIN-CONTAINING PROTEIN"/>
    <property type="match status" value="1"/>
</dbReference>
<dbReference type="InterPro" id="IPR001466">
    <property type="entry name" value="Beta-lactam-related"/>
</dbReference>
<keyword evidence="3" id="KW-1185">Reference proteome</keyword>
<evidence type="ECO:0000259" key="1">
    <source>
        <dbReference type="Pfam" id="PF00144"/>
    </source>
</evidence>
<sequence>MANTYGYCDPTFTSVRDLLQQNIANNSEVGASLCVNIDGRNVIDLWGGHFDPERTKPWKKDTVTAVWSCSKVVCNLAALTLIDRGLLDPNENVAAYWPEFAARGKENVKVWQIMSHSSGVSGWEPPISWEDVFHLRKSTEKLAAQEPWWTPGERNGYHLVNQGHLIGEIVRRVSGKSLTQFISDELTTPLGADFQLGVSEKDWSRTADVIPPPPRDLEGVELNPVALKVYAGPPMDATISSTPAFRGAEIGGAGGILERARIGAHWLYCLFRWSCRWKEVSFCRHY</sequence>
<name>A0A9W9SCK2_9EURO</name>
<dbReference type="EMBL" id="JAPZBU010000012">
    <property type="protein sequence ID" value="KAJ5376186.1"/>
    <property type="molecule type" value="Genomic_DNA"/>
</dbReference>
<dbReference type="Pfam" id="PF00144">
    <property type="entry name" value="Beta-lactamase"/>
    <property type="match status" value="1"/>
</dbReference>
<comment type="caution">
    <text evidence="2">The sequence shown here is derived from an EMBL/GenBank/DDBJ whole genome shotgun (WGS) entry which is preliminary data.</text>
</comment>
<dbReference type="SUPFAM" id="SSF56601">
    <property type="entry name" value="beta-lactamase/transpeptidase-like"/>
    <property type="match status" value="1"/>
</dbReference>
<dbReference type="InterPro" id="IPR052907">
    <property type="entry name" value="Beta-lactamase/esterase"/>
</dbReference>
<reference evidence="2" key="2">
    <citation type="journal article" date="2023" name="IMA Fungus">
        <title>Comparative genomic study of the Penicillium genus elucidates a diverse pangenome and 15 lateral gene transfer events.</title>
        <authorList>
            <person name="Petersen C."/>
            <person name="Sorensen T."/>
            <person name="Nielsen M.R."/>
            <person name="Sondergaard T.E."/>
            <person name="Sorensen J.L."/>
            <person name="Fitzpatrick D.A."/>
            <person name="Frisvad J.C."/>
            <person name="Nielsen K.L."/>
        </authorList>
    </citation>
    <scope>NUCLEOTIDE SEQUENCE</scope>
    <source>
        <strain evidence="2">IBT 29677</strain>
    </source>
</reference>
<feature type="domain" description="Beta-lactamase-related" evidence="1">
    <location>
        <begin position="16"/>
        <end position="256"/>
    </location>
</feature>
<evidence type="ECO:0000313" key="2">
    <source>
        <dbReference type="EMBL" id="KAJ5376186.1"/>
    </source>
</evidence>
<dbReference type="InterPro" id="IPR012338">
    <property type="entry name" value="Beta-lactam/transpept-like"/>
</dbReference>
<dbReference type="Gene3D" id="3.40.710.10">
    <property type="entry name" value="DD-peptidase/beta-lactamase superfamily"/>
    <property type="match status" value="1"/>
</dbReference>
<organism evidence="2 3">
    <name type="scientific">Penicillium cosmopolitanum</name>
    <dbReference type="NCBI Taxonomy" id="1131564"/>
    <lineage>
        <taxon>Eukaryota</taxon>
        <taxon>Fungi</taxon>
        <taxon>Dikarya</taxon>
        <taxon>Ascomycota</taxon>
        <taxon>Pezizomycotina</taxon>
        <taxon>Eurotiomycetes</taxon>
        <taxon>Eurotiomycetidae</taxon>
        <taxon>Eurotiales</taxon>
        <taxon>Aspergillaceae</taxon>
        <taxon>Penicillium</taxon>
    </lineage>
</organism>
<reference evidence="2" key="1">
    <citation type="submission" date="2022-12" db="EMBL/GenBank/DDBJ databases">
        <authorList>
            <person name="Petersen C."/>
        </authorList>
    </citation>
    <scope>NUCLEOTIDE SEQUENCE</scope>
    <source>
        <strain evidence="2">IBT 29677</strain>
    </source>
</reference>
<dbReference type="AlphaFoldDB" id="A0A9W9SCK2"/>
<protein>
    <submittedName>
        <fullName evidence="2">Beta-lactamase/transpeptidase-like protein</fullName>
    </submittedName>
</protein>
<dbReference type="PANTHER" id="PTHR43319">
    <property type="entry name" value="BETA-LACTAMASE-RELATED"/>
    <property type="match status" value="1"/>
</dbReference>
<gene>
    <name evidence="2" type="ORF">N7509_013072</name>
</gene>
<evidence type="ECO:0000313" key="3">
    <source>
        <dbReference type="Proteomes" id="UP001147747"/>
    </source>
</evidence>
<dbReference type="RefSeq" id="XP_056481216.1">
    <property type="nucleotide sequence ID" value="XM_056637709.1"/>
</dbReference>